<feature type="binding site" evidence="12">
    <location>
        <position position="248"/>
    </location>
    <ligand>
        <name>pyridoxal 5'-phosphate</name>
        <dbReference type="ChEBI" id="CHEBI:597326"/>
    </ligand>
</feature>
<dbReference type="InterPro" id="IPR022643">
    <property type="entry name" value="De-COase2_C"/>
</dbReference>
<comment type="caution">
    <text evidence="17">The sequence shown here is derived from an EMBL/GenBank/DDBJ whole genome shotgun (WGS) entry which is preliminary data.</text>
</comment>
<gene>
    <name evidence="12 17" type="primary">lysA</name>
    <name evidence="17" type="ORF">GMB86_04275</name>
</gene>
<organism evidence="17 18">
    <name type="scientific">Terrilactibacillus tamarindi</name>
    <dbReference type="NCBI Taxonomy" id="2599694"/>
    <lineage>
        <taxon>Bacteria</taxon>
        <taxon>Bacillati</taxon>
        <taxon>Bacillota</taxon>
        <taxon>Bacilli</taxon>
        <taxon>Bacillales</taxon>
        <taxon>Bacillaceae</taxon>
        <taxon>Terrilactibacillus</taxon>
    </lineage>
</organism>
<dbReference type="EC" id="4.1.1.20" evidence="10 12"/>
<feature type="binding site" evidence="12">
    <location>
        <begin position="290"/>
        <end position="293"/>
    </location>
    <ligand>
        <name>pyridoxal 5'-phosphate</name>
        <dbReference type="ChEBI" id="CHEBI:597326"/>
    </ligand>
</feature>
<evidence type="ECO:0000256" key="3">
    <source>
        <dbReference type="ARBA" id="ARBA00022793"/>
    </source>
</evidence>
<dbReference type="Proteomes" id="UP000440978">
    <property type="component" value="Unassembled WGS sequence"/>
</dbReference>
<feature type="active site" description="Proton donor" evidence="13">
    <location>
        <position position="361"/>
    </location>
</feature>
<dbReference type="NCBIfam" id="TIGR01048">
    <property type="entry name" value="lysA"/>
    <property type="match status" value="1"/>
</dbReference>
<proteinExistence type="inferred from homology"/>
<evidence type="ECO:0000256" key="6">
    <source>
        <dbReference type="ARBA" id="ARBA00023239"/>
    </source>
</evidence>
<evidence type="ECO:0000259" key="16">
    <source>
        <dbReference type="Pfam" id="PF02784"/>
    </source>
</evidence>
<evidence type="ECO:0000256" key="5">
    <source>
        <dbReference type="ARBA" id="ARBA00023154"/>
    </source>
</evidence>
<evidence type="ECO:0000256" key="8">
    <source>
        <dbReference type="ARBA" id="ARBA00060643"/>
    </source>
</evidence>
<evidence type="ECO:0000256" key="4">
    <source>
        <dbReference type="ARBA" id="ARBA00022898"/>
    </source>
</evidence>
<keyword evidence="6 12" id="KW-0456">Lyase</keyword>
<dbReference type="Gene3D" id="3.20.20.10">
    <property type="entry name" value="Alanine racemase"/>
    <property type="match status" value="1"/>
</dbReference>
<feature type="domain" description="Orn/DAP/Arg decarboxylase 2 C-terminal" evidence="15">
    <location>
        <begin position="33"/>
        <end position="388"/>
    </location>
</feature>
<dbReference type="GO" id="GO:0008836">
    <property type="term" value="F:diaminopimelate decarboxylase activity"/>
    <property type="evidence" value="ECO:0007669"/>
    <property type="project" value="UniProtKB-UniRule"/>
</dbReference>
<dbReference type="AlphaFoldDB" id="A0A6N8CMH9"/>
<dbReference type="GO" id="GO:0009089">
    <property type="term" value="P:lysine biosynthetic process via diaminopimelate"/>
    <property type="evidence" value="ECO:0007669"/>
    <property type="project" value="UniProtKB-UniRule"/>
</dbReference>
<dbReference type="HAMAP" id="MF_02120">
    <property type="entry name" value="LysA"/>
    <property type="match status" value="1"/>
</dbReference>
<keyword evidence="2 12" id="KW-0028">Amino-acid biosynthesis</keyword>
<dbReference type="InterPro" id="IPR022644">
    <property type="entry name" value="De-COase2_N"/>
</dbReference>
<dbReference type="UniPathway" id="UPA00034">
    <property type="reaction ID" value="UER00027"/>
</dbReference>
<dbReference type="InterPro" id="IPR009006">
    <property type="entry name" value="Ala_racemase/Decarboxylase_C"/>
</dbReference>
<evidence type="ECO:0000256" key="14">
    <source>
        <dbReference type="RuleBase" id="RU003738"/>
    </source>
</evidence>
<keyword evidence="18" id="KW-1185">Reference proteome</keyword>
<accession>A0A6N8CMH9</accession>
<evidence type="ECO:0000256" key="11">
    <source>
        <dbReference type="ARBA" id="ARBA00074972"/>
    </source>
</evidence>
<reference evidence="17 18" key="1">
    <citation type="submission" date="2019-11" db="EMBL/GenBank/DDBJ databases">
        <title>Terrilactibacillus tamarindus sp. nov. BCM23-1 isolated from bark of Tamarindus indica.</title>
        <authorList>
            <person name="Kingkaew E."/>
            <person name="Tanasupawat S."/>
        </authorList>
    </citation>
    <scope>NUCLEOTIDE SEQUENCE [LARGE SCALE GENOMIC DNA]</scope>
    <source>
        <strain evidence="17 18">BCM23-1</strain>
    </source>
</reference>
<dbReference type="CDD" id="cd06828">
    <property type="entry name" value="PLPDE_III_DapDC"/>
    <property type="match status" value="1"/>
</dbReference>
<keyword evidence="5 12" id="KW-0457">Lysine biosynthesis</keyword>
<comment type="similarity">
    <text evidence="9 12">Belongs to the Orn/Lys/Arg decarboxylase class-II family. LysA subfamily.</text>
</comment>
<dbReference type="SUPFAM" id="SSF51419">
    <property type="entry name" value="PLP-binding barrel"/>
    <property type="match status" value="1"/>
</dbReference>
<feature type="modified residue" description="N6-(pyridoxal phosphate)lysine" evidence="12 13">
    <location>
        <position position="66"/>
    </location>
</feature>
<evidence type="ECO:0000313" key="17">
    <source>
        <dbReference type="EMBL" id="MTT31232.1"/>
    </source>
</evidence>
<dbReference type="PRINTS" id="PR01179">
    <property type="entry name" value="ODADCRBXLASE"/>
</dbReference>
<dbReference type="InterPro" id="IPR022653">
    <property type="entry name" value="De-COase2_pyr-phos_BS"/>
</dbReference>
<dbReference type="FunFam" id="3.20.20.10:FF:000003">
    <property type="entry name" value="Diaminopimelate decarboxylase"/>
    <property type="match status" value="1"/>
</dbReference>
<dbReference type="InterPro" id="IPR002986">
    <property type="entry name" value="DAP_deCOOHase_LysA"/>
</dbReference>
<feature type="binding site" evidence="12">
    <location>
        <position position="390"/>
    </location>
    <ligand>
        <name>substrate</name>
    </ligand>
</feature>
<feature type="binding site" evidence="12">
    <location>
        <position position="390"/>
    </location>
    <ligand>
        <name>pyridoxal 5'-phosphate</name>
        <dbReference type="ChEBI" id="CHEBI:597326"/>
    </ligand>
</feature>
<dbReference type="PANTHER" id="PTHR43727:SF2">
    <property type="entry name" value="GROUP IV DECARBOXYLASE"/>
    <property type="match status" value="1"/>
</dbReference>
<dbReference type="InterPro" id="IPR000183">
    <property type="entry name" value="Orn/DAP/Arg_de-COase"/>
</dbReference>
<dbReference type="PANTHER" id="PTHR43727">
    <property type="entry name" value="DIAMINOPIMELATE DECARBOXYLASE"/>
    <property type="match status" value="1"/>
</dbReference>
<dbReference type="SUPFAM" id="SSF50621">
    <property type="entry name" value="Alanine racemase C-terminal domain-like"/>
    <property type="match status" value="1"/>
</dbReference>
<comment type="subunit">
    <text evidence="12">Homodimer.</text>
</comment>
<feature type="binding site" evidence="12">
    <location>
        <position position="334"/>
    </location>
    <ligand>
        <name>substrate</name>
    </ligand>
</feature>
<evidence type="ECO:0000256" key="13">
    <source>
        <dbReference type="PIRSR" id="PIRSR600183-50"/>
    </source>
</evidence>
<dbReference type="PRINTS" id="PR01181">
    <property type="entry name" value="DAPDCRBXLASE"/>
</dbReference>
<dbReference type="Pfam" id="PF02784">
    <property type="entry name" value="Orn_Arg_deC_N"/>
    <property type="match status" value="1"/>
</dbReference>
<comment type="catalytic activity">
    <reaction evidence="7 12 14">
        <text>meso-2,6-diaminopimelate + H(+) = L-lysine + CO2</text>
        <dbReference type="Rhea" id="RHEA:15101"/>
        <dbReference type="ChEBI" id="CHEBI:15378"/>
        <dbReference type="ChEBI" id="CHEBI:16526"/>
        <dbReference type="ChEBI" id="CHEBI:32551"/>
        <dbReference type="ChEBI" id="CHEBI:57791"/>
        <dbReference type="EC" id="4.1.1.20"/>
    </reaction>
</comment>
<dbReference type="PROSITE" id="PS00878">
    <property type="entry name" value="ODR_DC_2_1"/>
    <property type="match status" value="1"/>
</dbReference>
<evidence type="ECO:0000256" key="10">
    <source>
        <dbReference type="ARBA" id="ARBA00066427"/>
    </source>
</evidence>
<protein>
    <recommendedName>
        <fullName evidence="11 12">Diaminopimelate decarboxylase</fullName>
        <shortName evidence="12">DAP decarboxylase</shortName>
        <shortName evidence="12">DAPDC</shortName>
        <ecNumber evidence="10 12">4.1.1.20</ecNumber>
    </recommendedName>
</protein>
<feature type="binding site" evidence="12">
    <location>
        <position position="330"/>
    </location>
    <ligand>
        <name>substrate</name>
    </ligand>
</feature>
<evidence type="ECO:0000313" key="18">
    <source>
        <dbReference type="Proteomes" id="UP000440978"/>
    </source>
</evidence>
<evidence type="ECO:0000259" key="15">
    <source>
        <dbReference type="Pfam" id="PF00278"/>
    </source>
</evidence>
<name>A0A6N8CMH9_9BACI</name>
<evidence type="ECO:0000256" key="7">
    <source>
        <dbReference type="ARBA" id="ARBA00050464"/>
    </source>
</evidence>
<evidence type="ECO:0000256" key="9">
    <source>
        <dbReference type="ARBA" id="ARBA00060983"/>
    </source>
</evidence>
<keyword evidence="4 12" id="KW-0663">Pyridoxal phosphate</keyword>
<comment type="cofactor">
    <cofactor evidence="1 12 13 14">
        <name>pyridoxal 5'-phosphate</name>
        <dbReference type="ChEBI" id="CHEBI:597326"/>
    </cofactor>
</comment>
<dbReference type="Gene3D" id="2.40.37.10">
    <property type="entry name" value="Lyase, Ornithine Decarboxylase, Chain A, domain 1"/>
    <property type="match status" value="1"/>
</dbReference>
<keyword evidence="3 12" id="KW-0210">Decarboxylase</keyword>
<dbReference type="GO" id="GO:0030170">
    <property type="term" value="F:pyridoxal phosphate binding"/>
    <property type="evidence" value="ECO:0007669"/>
    <property type="project" value="UniProtKB-UniRule"/>
</dbReference>
<sequence>MLRGTQRVNEKGHLTIGGVDTVDLVKQYGSPLYVYDVQHIRDQAKAFQSAFSKYPSLTWHAAYASKAFSSIAMVQLANDLGLSLDVVSGGELFTAMKAGFPAKSIQFHGNNKTIDELDYALNVNIGTIIVDNFYEIECLEYLCKERQKPVNILLRITPGVEAHTHDYIMTGQEDSKFGFSLVNGAAEEAVKQVMNSTYLQFRGLHCHIGSQIFDTEGFKLAINNIYKYLSKWKKELDFSCEVLNVGGGFGIKYNNDDQPLPISTYIDAIVTTVMAESDAHQMPIPEIWIEPGRVIVGEAGTTLYKLGSSKTIPGIRKYVSVDGGMADNLRPALYQAKYEAVLANKASAKDTEVVTIAGKCCESGDILIHDAKIPKSESGDILAVLCTGAYGYSMANHYNRLPKPAVVFVENGESKLVIQRETYEDLIRFDCSYSQEPTH</sequence>
<evidence type="ECO:0000256" key="2">
    <source>
        <dbReference type="ARBA" id="ARBA00022605"/>
    </source>
</evidence>
<comment type="function">
    <text evidence="12">Specifically catalyzes the decarboxylation of meso-diaminopimelate (meso-DAP) to L-lysine.</text>
</comment>
<dbReference type="InterPro" id="IPR029066">
    <property type="entry name" value="PLP-binding_barrel"/>
</dbReference>
<dbReference type="FunFam" id="2.40.37.10:FF:000003">
    <property type="entry name" value="Diaminopimelate decarboxylase"/>
    <property type="match status" value="1"/>
</dbReference>
<feature type="domain" description="Orn/DAP/Arg decarboxylase 2 N-terminal" evidence="16">
    <location>
        <begin position="38"/>
        <end position="296"/>
    </location>
</feature>
<feature type="binding site" evidence="12">
    <location>
        <position position="362"/>
    </location>
    <ligand>
        <name>substrate</name>
    </ligand>
</feature>
<evidence type="ECO:0000256" key="12">
    <source>
        <dbReference type="HAMAP-Rule" id="MF_02120"/>
    </source>
</evidence>
<feature type="binding site" evidence="12">
    <location>
        <position position="293"/>
    </location>
    <ligand>
        <name>substrate</name>
    </ligand>
</feature>
<dbReference type="Pfam" id="PF00278">
    <property type="entry name" value="Orn_DAP_Arg_deC"/>
    <property type="match status" value="1"/>
</dbReference>
<dbReference type="EMBL" id="WNHB01000005">
    <property type="protein sequence ID" value="MTT31232.1"/>
    <property type="molecule type" value="Genomic_DNA"/>
</dbReference>
<evidence type="ECO:0000256" key="1">
    <source>
        <dbReference type="ARBA" id="ARBA00001933"/>
    </source>
</evidence>
<comment type="pathway">
    <text evidence="8 12 14">Amino-acid biosynthesis; L-lysine biosynthesis via DAP pathway; L-lysine from DL-2,6-diaminopimelate: step 1/1.</text>
</comment>